<keyword evidence="3" id="KW-1185">Reference proteome</keyword>
<evidence type="ECO:0000259" key="1">
    <source>
        <dbReference type="Pfam" id="PF03976"/>
    </source>
</evidence>
<dbReference type="Proteomes" id="UP001321014">
    <property type="component" value="Unassembled WGS sequence"/>
</dbReference>
<sequence length="309" mass="36063">MTQITVGYGRSTLDFRAQGAKTGPRKRAKGARRTMKAKQTLSLTDADLTLTIPKARYLDQLAKLQLKLSRIQQAYLFHGHKAVLVFEGWDAAGKGGAIRRISQALDPRSFKVWPVGAPRNYYLNRHYLLRFWERLPPEGAISAFDRSWYGRVMVERIEHLTPEHRWRAAYREINEFERMLIDDGTRIVKLFFHISPDEQMRRFEERLRNPLKRWKLTYEDFRNRARWSETEEAVNEMFAKTSTRIAPWTLIPANHKKYARIAALDAVAKTLAKGVDLDPQHLDHRTLDAAGKHLNVERELIDSLRSRTE</sequence>
<dbReference type="PANTHER" id="PTHR34383">
    <property type="entry name" value="POLYPHOSPHATE:AMP PHOSPHOTRANSFERASE-RELATED"/>
    <property type="match status" value="1"/>
</dbReference>
<dbReference type="GO" id="GO:0016301">
    <property type="term" value="F:kinase activity"/>
    <property type="evidence" value="ECO:0007669"/>
    <property type="project" value="UniProtKB-KW"/>
</dbReference>
<dbReference type="SUPFAM" id="SSF52540">
    <property type="entry name" value="P-loop containing nucleoside triphosphate hydrolases"/>
    <property type="match status" value="1"/>
</dbReference>
<gene>
    <name evidence="2" type="ORF">OEZ49_05125</name>
</gene>
<dbReference type="Pfam" id="PF03976">
    <property type="entry name" value="PPK2"/>
    <property type="match status" value="1"/>
</dbReference>
<dbReference type="EMBL" id="JAOVQN010000003">
    <property type="protein sequence ID" value="MCU9837138.1"/>
    <property type="molecule type" value="Genomic_DNA"/>
</dbReference>
<dbReference type="PANTHER" id="PTHR34383:SF3">
    <property type="entry name" value="POLYPHOSPHATE:AMP PHOSPHOTRANSFERASE"/>
    <property type="match status" value="1"/>
</dbReference>
<comment type="caution">
    <text evidence="2">The sequence shown here is derived from an EMBL/GenBank/DDBJ whole genome shotgun (WGS) entry which is preliminary data.</text>
</comment>
<accession>A0ABT2WML4</accession>
<feature type="domain" description="Polyphosphate kinase-2-related" evidence="1">
    <location>
        <begin position="54"/>
        <end position="271"/>
    </location>
</feature>
<dbReference type="InterPro" id="IPR027417">
    <property type="entry name" value="P-loop_NTPase"/>
</dbReference>
<reference evidence="2 3" key="1">
    <citation type="submission" date="2022-10" db="EMBL/GenBank/DDBJ databases">
        <title>Ruegeria sp. nov., isolated from ocean surface water.</title>
        <authorList>
            <person name="He W."/>
            <person name="Wang L."/>
            <person name="Zhang D.-F."/>
        </authorList>
    </citation>
    <scope>NUCLEOTIDE SEQUENCE [LARGE SCALE GENOMIC DNA]</scope>
    <source>
        <strain evidence="2 3">WL0004</strain>
    </source>
</reference>
<dbReference type="Gene3D" id="3.40.50.300">
    <property type="entry name" value="P-loop containing nucleotide triphosphate hydrolases"/>
    <property type="match status" value="1"/>
</dbReference>
<keyword evidence="2" id="KW-0418">Kinase</keyword>
<keyword evidence="2" id="KW-0808">Transferase</keyword>
<dbReference type="InterPro" id="IPR022488">
    <property type="entry name" value="PPK2-related"/>
</dbReference>
<protein>
    <submittedName>
        <fullName evidence="2">Polyphosphate kinase 2</fullName>
    </submittedName>
</protein>
<proteinExistence type="predicted"/>
<evidence type="ECO:0000313" key="2">
    <source>
        <dbReference type="EMBL" id="MCU9837138.1"/>
    </source>
</evidence>
<organism evidence="2 3">
    <name type="scientific">Ruegeria marisflavi</name>
    <dbReference type="NCBI Taxonomy" id="2984152"/>
    <lineage>
        <taxon>Bacteria</taxon>
        <taxon>Pseudomonadati</taxon>
        <taxon>Pseudomonadota</taxon>
        <taxon>Alphaproteobacteria</taxon>
        <taxon>Rhodobacterales</taxon>
        <taxon>Roseobacteraceae</taxon>
        <taxon>Ruegeria</taxon>
    </lineage>
</organism>
<evidence type="ECO:0000313" key="3">
    <source>
        <dbReference type="Proteomes" id="UP001321014"/>
    </source>
</evidence>
<name>A0ABT2WML4_9RHOB</name>
<dbReference type="RefSeq" id="WP_263387302.1">
    <property type="nucleotide sequence ID" value="NZ_JAOVQN010000003.1"/>
</dbReference>